<evidence type="ECO:0000313" key="2">
    <source>
        <dbReference type="EMBL" id="TBL70529.1"/>
    </source>
</evidence>
<dbReference type="Proteomes" id="UP000293142">
    <property type="component" value="Unassembled WGS sequence"/>
</dbReference>
<dbReference type="InterPro" id="IPR050312">
    <property type="entry name" value="IolE/XylAMocC-like"/>
</dbReference>
<dbReference type="RefSeq" id="WP_131017807.1">
    <property type="nucleotide sequence ID" value="NZ_SIRE01000031.1"/>
</dbReference>
<dbReference type="AlphaFoldDB" id="A0A4Q9DF67"/>
<comment type="caution">
    <text evidence="2">The sequence shown here is derived from an EMBL/GenBank/DDBJ whole genome shotgun (WGS) entry which is preliminary data.</text>
</comment>
<dbReference type="Pfam" id="PF01261">
    <property type="entry name" value="AP_endonuc_2"/>
    <property type="match status" value="1"/>
</dbReference>
<feature type="domain" description="Xylose isomerase-like TIM barrel" evidence="1">
    <location>
        <begin position="27"/>
        <end position="292"/>
    </location>
</feature>
<accession>A0A4Q9DF67</accession>
<evidence type="ECO:0000313" key="3">
    <source>
        <dbReference type="Proteomes" id="UP000293142"/>
    </source>
</evidence>
<keyword evidence="3" id="KW-1185">Reference proteome</keyword>
<dbReference type="EMBL" id="SIRE01000031">
    <property type="protein sequence ID" value="TBL70529.1"/>
    <property type="molecule type" value="Genomic_DNA"/>
</dbReference>
<organism evidence="2 3">
    <name type="scientific">Paenibacillus thalictri</name>
    <dbReference type="NCBI Taxonomy" id="2527873"/>
    <lineage>
        <taxon>Bacteria</taxon>
        <taxon>Bacillati</taxon>
        <taxon>Bacillota</taxon>
        <taxon>Bacilli</taxon>
        <taxon>Bacillales</taxon>
        <taxon>Paenibacillaceae</taxon>
        <taxon>Paenibacillus</taxon>
    </lineage>
</organism>
<dbReference type="OrthoDB" id="110795at2"/>
<dbReference type="PANTHER" id="PTHR12110">
    <property type="entry name" value="HYDROXYPYRUVATE ISOMERASE"/>
    <property type="match status" value="1"/>
</dbReference>
<name>A0A4Q9DF67_9BACL</name>
<dbReference type="GO" id="GO:0016853">
    <property type="term" value="F:isomerase activity"/>
    <property type="evidence" value="ECO:0007669"/>
    <property type="project" value="UniProtKB-KW"/>
</dbReference>
<dbReference type="PANTHER" id="PTHR12110:SF53">
    <property type="entry name" value="BLR5974 PROTEIN"/>
    <property type="match status" value="1"/>
</dbReference>
<keyword evidence="2" id="KW-0413">Isomerase</keyword>
<sequence>MKLKGMGVSLPINETTSNLERLKDKLHKIAGLGFDTVELPIQGMNVIKNGRINASRLQAYRDLLSSFPLQYTTHAPFDLNLFRQGDTSVDEKCLMASVDISGAIGAKIMVYHVGRYVGEEQLSISHSWARYTEEEKQALLQYEQKWMRTAGDRAQACGVMIAMENMRPYLDCADYVYALSPSALADQIEAVAHPHVQAVLDTGHLHMAVHMYGLDLLQELRRLAPYVIHMHLHDNYGRPCYSTEKSQYELAPLGRGDMHAPLGEGNLPFQLIAAELGPGFHGYVIHEVREMYESFWPQLRERYDQALGKTAAVSHSTASGV</sequence>
<dbReference type="InterPro" id="IPR013022">
    <property type="entry name" value="Xyl_isomerase-like_TIM-brl"/>
</dbReference>
<protein>
    <submittedName>
        <fullName evidence="2">Sugar phosphate isomerase/epimerase</fullName>
    </submittedName>
</protein>
<proteinExistence type="predicted"/>
<dbReference type="InterPro" id="IPR036237">
    <property type="entry name" value="Xyl_isomerase-like_sf"/>
</dbReference>
<dbReference type="SUPFAM" id="SSF51658">
    <property type="entry name" value="Xylose isomerase-like"/>
    <property type="match status" value="1"/>
</dbReference>
<gene>
    <name evidence="2" type="ORF">EYB31_32940</name>
</gene>
<reference evidence="2 3" key="1">
    <citation type="submission" date="2019-02" db="EMBL/GenBank/DDBJ databases">
        <title>Paenibacillus sp. nov., isolated from surface-sterilized tissue of Thalictrum simplex L.</title>
        <authorList>
            <person name="Tuo L."/>
        </authorList>
    </citation>
    <scope>NUCLEOTIDE SEQUENCE [LARGE SCALE GENOMIC DNA]</scope>
    <source>
        <strain evidence="2 3">N2SHLJ1</strain>
    </source>
</reference>
<dbReference type="Gene3D" id="3.20.20.150">
    <property type="entry name" value="Divalent-metal-dependent TIM barrel enzymes"/>
    <property type="match status" value="1"/>
</dbReference>
<evidence type="ECO:0000259" key="1">
    <source>
        <dbReference type="Pfam" id="PF01261"/>
    </source>
</evidence>